<evidence type="ECO:0000259" key="10">
    <source>
        <dbReference type="PROSITE" id="PS50884"/>
    </source>
</evidence>
<feature type="compositionally biased region" description="Polar residues" evidence="9">
    <location>
        <begin position="34"/>
        <end position="47"/>
    </location>
</feature>
<feature type="compositionally biased region" description="Basic and acidic residues" evidence="9">
    <location>
        <begin position="48"/>
        <end position="67"/>
    </location>
</feature>
<dbReference type="GeneID" id="105056613"/>
<protein>
    <submittedName>
        <fullName evidence="12">Cyclic dof factor 3 isoform X1</fullName>
    </submittedName>
</protein>
<organism evidence="11 12">
    <name type="scientific">Elaeis guineensis var. tenera</name>
    <name type="common">Oil palm</name>
    <dbReference type="NCBI Taxonomy" id="51953"/>
    <lineage>
        <taxon>Eukaryota</taxon>
        <taxon>Viridiplantae</taxon>
        <taxon>Streptophyta</taxon>
        <taxon>Embryophyta</taxon>
        <taxon>Tracheophyta</taxon>
        <taxon>Spermatophyta</taxon>
        <taxon>Magnoliopsida</taxon>
        <taxon>Liliopsida</taxon>
        <taxon>Arecaceae</taxon>
        <taxon>Arecoideae</taxon>
        <taxon>Cocoseae</taxon>
        <taxon>Elaeidinae</taxon>
        <taxon>Elaeis</taxon>
    </lineage>
</organism>
<dbReference type="GO" id="GO:0005634">
    <property type="term" value="C:nucleus"/>
    <property type="evidence" value="ECO:0007669"/>
    <property type="project" value="UniProtKB-SubCell"/>
</dbReference>
<dbReference type="InterPro" id="IPR045174">
    <property type="entry name" value="Dof"/>
</dbReference>
<evidence type="ECO:0000256" key="1">
    <source>
        <dbReference type="ARBA" id="ARBA00022723"/>
    </source>
</evidence>
<feature type="region of interest" description="Disordered" evidence="9">
    <location>
        <begin position="253"/>
        <end position="278"/>
    </location>
</feature>
<accession>A0A6J0PQG3</accession>
<feature type="compositionally biased region" description="Low complexity" evidence="9">
    <location>
        <begin position="261"/>
        <end position="272"/>
    </location>
</feature>
<dbReference type="OrthoDB" id="1927254at2759"/>
<keyword evidence="1" id="KW-0479">Metal-binding</keyword>
<evidence type="ECO:0000256" key="3">
    <source>
        <dbReference type="ARBA" id="ARBA00022833"/>
    </source>
</evidence>
<proteinExistence type="predicted"/>
<gene>
    <name evidence="12" type="primary">LOC105056613</name>
</gene>
<evidence type="ECO:0000256" key="2">
    <source>
        <dbReference type="ARBA" id="ARBA00022771"/>
    </source>
</evidence>
<name>A0A6J0PQG3_ELAGV</name>
<dbReference type="GO" id="GO:0008270">
    <property type="term" value="F:zinc ion binding"/>
    <property type="evidence" value="ECO:0007669"/>
    <property type="project" value="UniProtKB-KW"/>
</dbReference>
<dbReference type="RefSeq" id="XP_019709956.1">
    <property type="nucleotide sequence ID" value="XM_019854397.2"/>
</dbReference>
<evidence type="ECO:0000313" key="12">
    <source>
        <dbReference type="RefSeq" id="XP_019709956.1"/>
    </source>
</evidence>
<feature type="domain" description="Dof-type" evidence="10">
    <location>
        <begin position="117"/>
        <end position="171"/>
    </location>
</feature>
<feature type="compositionally biased region" description="Basic and acidic residues" evidence="9">
    <location>
        <begin position="365"/>
        <end position="382"/>
    </location>
</feature>
<dbReference type="GO" id="GO:0003700">
    <property type="term" value="F:DNA-binding transcription factor activity"/>
    <property type="evidence" value="ECO:0007669"/>
    <property type="project" value="InterPro"/>
</dbReference>
<evidence type="ECO:0000256" key="8">
    <source>
        <dbReference type="PROSITE-ProRule" id="PRU00071"/>
    </source>
</evidence>
<feature type="region of interest" description="Disordered" evidence="9">
    <location>
        <begin position="348"/>
        <end position="391"/>
    </location>
</feature>
<keyword evidence="4" id="KW-0805">Transcription regulation</keyword>
<dbReference type="PROSITE" id="PS01361">
    <property type="entry name" value="ZF_DOF_1"/>
    <property type="match status" value="1"/>
</dbReference>
<dbReference type="InParanoid" id="A0A6J0PQG3"/>
<keyword evidence="6" id="KW-0804">Transcription</keyword>
<evidence type="ECO:0000256" key="4">
    <source>
        <dbReference type="ARBA" id="ARBA00023015"/>
    </source>
</evidence>
<feature type="compositionally biased region" description="Polar residues" evidence="9">
    <location>
        <begin position="70"/>
        <end position="85"/>
    </location>
</feature>
<keyword evidence="5 8" id="KW-0238">DNA-binding</keyword>
<dbReference type="PROSITE" id="PS50884">
    <property type="entry name" value="ZF_DOF_2"/>
    <property type="match status" value="1"/>
</dbReference>
<feature type="region of interest" description="Disordered" evidence="9">
    <location>
        <begin position="17"/>
        <end position="110"/>
    </location>
</feature>
<dbReference type="FunCoup" id="A0A6J0PQG3">
    <property type="interactions" value="13"/>
</dbReference>
<reference evidence="12" key="1">
    <citation type="submission" date="2025-08" db="UniProtKB">
        <authorList>
            <consortium name="RefSeq"/>
        </authorList>
    </citation>
    <scope>IDENTIFICATION</scope>
</reference>
<feature type="compositionally biased region" description="Basic and acidic residues" evidence="9">
    <location>
        <begin position="22"/>
        <end position="32"/>
    </location>
</feature>
<evidence type="ECO:0000313" key="11">
    <source>
        <dbReference type="Proteomes" id="UP000504607"/>
    </source>
</evidence>
<evidence type="ECO:0000256" key="9">
    <source>
        <dbReference type="SAM" id="MobiDB-lite"/>
    </source>
</evidence>
<comment type="subcellular location">
    <subcellularLocation>
        <location evidence="8">Nucleus</location>
    </subcellularLocation>
</comment>
<dbReference type="InterPro" id="IPR003851">
    <property type="entry name" value="Znf_Dof"/>
</dbReference>
<evidence type="ECO:0000256" key="7">
    <source>
        <dbReference type="ARBA" id="ARBA00023242"/>
    </source>
</evidence>
<dbReference type="PANTHER" id="PTHR31089">
    <property type="entry name" value="CYCLIC DOF FACTOR 2"/>
    <property type="match status" value="1"/>
</dbReference>
<dbReference type="Pfam" id="PF02701">
    <property type="entry name" value="Zn_ribbon_Dof"/>
    <property type="match status" value="1"/>
</dbReference>
<evidence type="ECO:0000256" key="6">
    <source>
        <dbReference type="ARBA" id="ARBA00023163"/>
    </source>
</evidence>
<dbReference type="GO" id="GO:0003677">
    <property type="term" value="F:DNA binding"/>
    <property type="evidence" value="ECO:0007669"/>
    <property type="project" value="UniProtKB-UniRule"/>
</dbReference>
<keyword evidence="2 8" id="KW-0863">Zinc-finger</keyword>
<feature type="compositionally biased region" description="Low complexity" evidence="9">
    <location>
        <begin position="348"/>
        <end position="359"/>
    </location>
</feature>
<sequence length="468" mass="51371">MAESRDQAIKLFGKTIAFPASDDNRKKEEDKLSYGNSTMKFQGSSDKATIHETKDKGHDSLDLETKSEPPISSSANETLRTSADQAATAMKNLKPEEQKNETGTSQEKMMKRPDKILPCPRCSSLDTKFCYYNNYNVNQPRHFCKHCQRYWTAGGTMRNVPVGAGRRKNKNSASQFRHISVSDATFQTVRPEVPDPIHHPPLKPNGTVLSFGLDTPRCESVASVFNLANKTMKNCNQNGFHRPEEQVAPFSAVENGDDRSSGSSVTASNSTGDGIGANQQEPVIQNCQGVPDQSPYISGSSPWPYPWSPVPAFFSSNYPLSFYPAPAYWSCAGPGTWSFPWICPPTSSSNGSSGAGSNSPTLGKHSREGEVLDNTDSEKGESLKPSNQERCPWIPKTLRMHDPKEAAKSSIWTTMGFKYDSADVISGGMLFKAFQKKEGTKNHTAETSQILHANPAALSRALYFQESS</sequence>
<keyword evidence="11" id="KW-1185">Reference proteome</keyword>
<keyword evidence="7 8" id="KW-0539">Nucleus</keyword>
<keyword evidence="3" id="KW-0862">Zinc</keyword>
<dbReference type="Proteomes" id="UP000504607">
    <property type="component" value="Chromosome 13"/>
</dbReference>
<evidence type="ECO:0000256" key="5">
    <source>
        <dbReference type="ARBA" id="ARBA00023125"/>
    </source>
</evidence>
<dbReference type="PANTHER" id="PTHR31089:SF75">
    <property type="entry name" value="CYCLIC DOF FACTOR 2"/>
    <property type="match status" value="1"/>
</dbReference>
<dbReference type="AlphaFoldDB" id="A0A6J0PQG3"/>